<dbReference type="Proteomes" id="UP000789920">
    <property type="component" value="Unassembled WGS sequence"/>
</dbReference>
<evidence type="ECO:0000313" key="2">
    <source>
        <dbReference type="Proteomes" id="UP000789920"/>
    </source>
</evidence>
<evidence type="ECO:0000313" key="1">
    <source>
        <dbReference type="EMBL" id="CAG8826971.1"/>
    </source>
</evidence>
<gene>
    <name evidence="1" type="ORF">RPERSI_LOCUS26863</name>
</gene>
<organism evidence="1 2">
    <name type="scientific">Racocetra persica</name>
    <dbReference type="NCBI Taxonomy" id="160502"/>
    <lineage>
        <taxon>Eukaryota</taxon>
        <taxon>Fungi</taxon>
        <taxon>Fungi incertae sedis</taxon>
        <taxon>Mucoromycota</taxon>
        <taxon>Glomeromycotina</taxon>
        <taxon>Glomeromycetes</taxon>
        <taxon>Diversisporales</taxon>
        <taxon>Gigasporaceae</taxon>
        <taxon>Racocetra</taxon>
    </lineage>
</organism>
<dbReference type="EMBL" id="CAJVQC010093079">
    <property type="protein sequence ID" value="CAG8826971.1"/>
    <property type="molecule type" value="Genomic_DNA"/>
</dbReference>
<name>A0ACA9S632_9GLOM</name>
<reference evidence="1" key="1">
    <citation type="submission" date="2021-06" db="EMBL/GenBank/DDBJ databases">
        <authorList>
            <person name="Kallberg Y."/>
            <person name="Tangrot J."/>
            <person name="Rosling A."/>
        </authorList>
    </citation>
    <scope>NUCLEOTIDE SEQUENCE</scope>
    <source>
        <strain evidence="1">MA461A</strain>
    </source>
</reference>
<proteinExistence type="predicted"/>
<protein>
    <submittedName>
        <fullName evidence="1">34650_t:CDS:1</fullName>
    </submittedName>
</protein>
<feature type="non-terminal residue" evidence="1">
    <location>
        <position position="1"/>
    </location>
</feature>
<sequence length="164" mass="17621">DNDDEIDTQSISSNENDSPSRHNSFTSSTNIDESESSTITPTVIDDDSSEVNSDNDASELPPVAPHTMKSSKSSKIPTRSSAASSNAIEIDRPIVNNNNDKFELSATTPTSSDGIEVDDRINAQSSGLPLSPVEQNGNNTRKKRPSGVNTEKASKKRAKTKSRK</sequence>
<accession>A0ACA9S632</accession>
<keyword evidence="2" id="KW-1185">Reference proteome</keyword>
<comment type="caution">
    <text evidence="1">The sequence shown here is derived from an EMBL/GenBank/DDBJ whole genome shotgun (WGS) entry which is preliminary data.</text>
</comment>